<gene>
    <name evidence="2" type="ORF">GCM10017781_40670</name>
    <name evidence="3" type="ORF">HNQ07_004238</name>
</gene>
<evidence type="ECO:0000256" key="1">
    <source>
        <dbReference type="SAM" id="MobiDB-lite"/>
    </source>
</evidence>
<evidence type="ECO:0000313" key="5">
    <source>
        <dbReference type="Proteomes" id="UP000619376"/>
    </source>
</evidence>
<dbReference type="EMBL" id="JACHFK010000015">
    <property type="protein sequence ID" value="MBB5378731.1"/>
    <property type="molecule type" value="Genomic_DNA"/>
</dbReference>
<reference evidence="5" key="2">
    <citation type="journal article" date="2019" name="Int. J. Syst. Evol. Microbiol.">
        <title>The Global Catalogue of Microorganisms (GCM) 10K type strain sequencing project: providing services to taxonomists for standard genome sequencing and annotation.</title>
        <authorList>
            <consortium name="The Broad Institute Genomics Platform"/>
            <consortium name="The Broad Institute Genome Sequencing Center for Infectious Disease"/>
            <person name="Wu L."/>
            <person name="Ma J."/>
        </authorList>
    </citation>
    <scope>NUCLEOTIDE SEQUENCE [LARGE SCALE GENOMIC DNA]</scope>
    <source>
        <strain evidence="5">CGMCC 1.18437</strain>
    </source>
</reference>
<dbReference type="Proteomes" id="UP000619376">
    <property type="component" value="Unassembled WGS sequence"/>
</dbReference>
<reference evidence="3 4" key="3">
    <citation type="submission" date="2020-08" db="EMBL/GenBank/DDBJ databases">
        <title>Genomic Encyclopedia of Type Strains, Phase IV (KMG-IV): sequencing the most valuable type-strain genomes for metagenomic binning, comparative biology and taxonomic classification.</title>
        <authorList>
            <person name="Goeker M."/>
        </authorList>
    </citation>
    <scope>NUCLEOTIDE SEQUENCE [LARGE SCALE GENOMIC DNA]</scope>
    <source>
        <strain evidence="3 4">DSM 27521</strain>
    </source>
</reference>
<dbReference type="AlphaFoldDB" id="A0A7W8KIC4"/>
<proteinExistence type="predicted"/>
<reference evidence="2" key="1">
    <citation type="journal article" date="2014" name="Int. J. Syst. Evol. Microbiol.">
        <title>Complete genome of a new Firmicutes species belonging to the dominant human colonic microbiota ('Ruminococcus bicirculans') reveals two chromosomes and a selective capacity to utilize plant glucans.</title>
        <authorList>
            <consortium name="NISC Comparative Sequencing Program"/>
            <person name="Wegmann U."/>
            <person name="Louis P."/>
            <person name="Goesmann A."/>
            <person name="Henrissat B."/>
            <person name="Duncan S.H."/>
            <person name="Flint H.J."/>
        </authorList>
    </citation>
    <scope>NUCLEOTIDE SEQUENCE</scope>
    <source>
        <strain evidence="2">CGMCC 1.18437</strain>
    </source>
</reference>
<dbReference type="EMBL" id="BNAJ01000014">
    <property type="protein sequence ID" value="GHF60361.1"/>
    <property type="molecule type" value="Genomic_DNA"/>
</dbReference>
<feature type="region of interest" description="Disordered" evidence="1">
    <location>
        <begin position="1"/>
        <end position="20"/>
    </location>
</feature>
<evidence type="ECO:0000313" key="4">
    <source>
        <dbReference type="Proteomes" id="UP000539473"/>
    </source>
</evidence>
<dbReference type="RefSeq" id="WP_184115455.1">
    <property type="nucleotide sequence ID" value="NZ_BNAJ01000014.1"/>
</dbReference>
<name>A0A7W8KIC4_9DEIO</name>
<protein>
    <submittedName>
        <fullName evidence="3">Uncharacterized protein</fullName>
    </submittedName>
</protein>
<reference evidence="2" key="4">
    <citation type="submission" date="2024-05" db="EMBL/GenBank/DDBJ databases">
        <authorList>
            <person name="Sun Q."/>
            <person name="Zhou Y."/>
        </authorList>
    </citation>
    <scope>NUCLEOTIDE SEQUENCE</scope>
    <source>
        <strain evidence="2">CGMCC 1.18437</strain>
    </source>
</reference>
<organism evidence="3 4">
    <name type="scientific">Deinococcus metalli</name>
    <dbReference type="NCBI Taxonomy" id="1141878"/>
    <lineage>
        <taxon>Bacteria</taxon>
        <taxon>Thermotogati</taxon>
        <taxon>Deinococcota</taxon>
        <taxon>Deinococci</taxon>
        <taxon>Deinococcales</taxon>
        <taxon>Deinococcaceae</taxon>
        <taxon>Deinococcus</taxon>
    </lineage>
</organism>
<comment type="caution">
    <text evidence="3">The sequence shown here is derived from an EMBL/GenBank/DDBJ whole genome shotgun (WGS) entry which is preliminary data.</text>
</comment>
<evidence type="ECO:0000313" key="3">
    <source>
        <dbReference type="EMBL" id="MBB5378731.1"/>
    </source>
</evidence>
<sequence length="75" mass="8095">MSLTPAERGQRGGQRTVERHGQMHIECIGRQGFQTTVERHYGGDVHAYMAALWALLGAGAKVAYDPNLGCRVAAA</sequence>
<accession>A0A7W8KIC4</accession>
<dbReference type="Proteomes" id="UP000539473">
    <property type="component" value="Unassembled WGS sequence"/>
</dbReference>
<keyword evidence="5" id="KW-1185">Reference proteome</keyword>
<evidence type="ECO:0000313" key="2">
    <source>
        <dbReference type="EMBL" id="GHF60361.1"/>
    </source>
</evidence>